<evidence type="ECO:0000256" key="4">
    <source>
        <dbReference type="ARBA" id="ARBA00022490"/>
    </source>
</evidence>
<feature type="compositionally biased region" description="Gly residues" evidence="9">
    <location>
        <begin position="519"/>
        <end position="528"/>
    </location>
</feature>
<dbReference type="GO" id="GO:0003712">
    <property type="term" value="F:transcription coregulator activity"/>
    <property type="evidence" value="ECO:0007669"/>
    <property type="project" value="TreeGrafter"/>
</dbReference>
<feature type="compositionally biased region" description="Basic and acidic residues" evidence="9">
    <location>
        <begin position="32"/>
        <end position="47"/>
    </location>
</feature>
<dbReference type="PANTHER" id="PTHR28246:SF1">
    <property type="entry name" value="G1-SPECIFIC TRANSCRIPTIONAL REPRESSOR WHI5-RELATED"/>
    <property type="match status" value="1"/>
</dbReference>
<gene>
    <name evidence="10" type="ORF">QBC33DRAFT_120394</name>
</gene>
<keyword evidence="8" id="KW-0539">Nucleus</keyword>
<feature type="region of interest" description="Disordered" evidence="9">
    <location>
        <begin position="435"/>
        <end position="592"/>
    </location>
</feature>
<feature type="compositionally biased region" description="Basic and acidic residues" evidence="9">
    <location>
        <begin position="193"/>
        <end position="206"/>
    </location>
</feature>
<feature type="region of interest" description="Disordered" evidence="9">
    <location>
        <begin position="192"/>
        <end position="226"/>
    </location>
</feature>
<dbReference type="Proteomes" id="UP001244011">
    <property type="component" value="Unassembled WGS sequence"/>
</dbReference>
<dbReference type="GO" id="GO:0033309">
    <property type="term" value="C:SBF transcription complex"/>
    <property type="evidence" value="ECO:0007669"/>
    <property type="project" value="TreeGrafter"/>
</dbReference>
<comment type="similarity">
    <text evidence="3">Belongs to the WHI5/NRM1 family.</text>
</comment>
<evidence type="ECO:0000256" key="3">
    <source>
        <dbReference type="ARBA" id="ARBA00006922"/>
    </source>
</evidence>
<name>A0AAJ0FM97_9PEZI</name>
<feature type="compositionally biased region" description="Polar residues" evidence="9">
    <location>
        <begin position="271"/>
        <end position="280"/>
    </location>
</feature>
<reference evidence="10" key="1">
    <citation type="submission" date="2023-06" db="EMBL/GenBank/DDBJ databases">
        <title>Genome-scale phylogeny and comparative genomics of the fungal order Sordariales.</title>
        <authorList>
            <consortium name="Lawrence Berkeley National Laboratory"/>
            <person name="Hensen N."/>
            <person name="Bonometti L."/>
            <person name="Westerberg I."/>
            <person name="Brannstrom I.O."/>
            <person name="Guillou S."/>
            <person name="Cros-Aarteil S."/>
            <person name="Calhoun S."/>
            <person name="Haridas S."/>
            <person name="Kuo A."/>
            <person name="Mondo S."/>
            <person name="Pangilinan J."/>
            <person name="Riley R."/>
            <person name="Labutti K."/>
            <person name="Andreopoulos B."/>
            <person name="Lipzen A."/>
            <person name="Chen C."/>
            <person name="Yanf M."/>
            <person name="Daum C."/>
            <person name="Ng V."/>
            <person name="Clum A."/>
            <person name="Steindorff A."/>
            <person name="Ohm R."/>
            <person name="Martin F."/>
            <person name="Silar P."/>
            <person name="Natvig D."/>
            <person name="Lalanne C."/>
            <person name="Gautier V."/>
            <person name="Ament-Velasquez S.L."/>
            <person name="Kruys A."/>
            <person name="Hutchinson M.I."/>
            <person name="Powell A.J."/>
            <person name="Barry K."/>
            <person name="Miller A.N."/>
            <person name="Grigoriev I.V."/>
            <person name="Debuchy R."/>
            <person name="Gladieux P."/>
            <person name="Thoren M.H."/>
            <person name="Johannesson H."/>
        </authorList>
    </citation>
    <scope>NUCLEOTIDE SEQUENCE</scope>
    <source>
        <strain evidence="10">8032-3</strain>
    </source>
</reference>
<evidence type="ECO:0000256" key="1">
    <source>
        <dbReference type="ARBA" id="ARBA00004123"/>
    </source>
</evidence>
<keyword evidence="11" id="KW-1185">Reference proteome</keyword>
<keyword evidence="6" id="KW-0805">Transcription regulation</keyword>
<evidence type="ECO:0000313" key="10">
    <source>
        <dbReference type="EMBL" id="KAK1765915.1"/>
    </source>
</evidence>
<proteinExistence type="inferred from homology"/>
<keyword evidence="4" id="KW-0963">Cytoplasm</keyword>
<keyword evidence="7" id="KW-0804">Transcription</keyword>
<dbReference type="GO" id="GO:0005737">
    <property type="term" value="C:cytoplasm"/>
    <property type="evidence" value="ECO:0007669"/>
    <property type="project" value="UniProtKB-SubCell"/>
</dbReference>
<evidence type="ECO:0000256" key="6">
    <source>
        <dbReference type="ARBA" id="ARBA00023015"/>
    </source>
</evidence>
<dbReference type="InterPro" id="IPR039198">
    <property type="entry name" value="Srl3/Whi5"/>
</dbReference>
<comment type="subcellular location">
    <subcellularLocation>
        <location evidence="2">Cytoplasm</location>
    </subcellularLocation>
    <subcellularLocation>
        <location evidence="1">Nucleus</location>
    </subcellularLocation>
</comment>
<feature type="compositionally biased region" description="Polar residues" evidence="9">
    <location>
        <begin position="299"/>
        <end position="311"/>
    </location>
</feature>
<protein>
    <submittedName>
        <fullName evidence="10">Cell cycle transcriptional repressor whi5</fullName>
    </submittedName>
</protein>
<dbReference type="InterPro" id="IPR013734">
    <property type="entry name" value="TF_Nrm1/Whi5"/>
</dbReference>
<dbReference type="PANTHER" id="PTHR28246">
    <property type="entry name" value="G1-SPECIFIC TRANSCRIPTIONAL REPRESSOR WHI5-RELATED"/>
    <property type="match status" value="1"/>
</dbReference>
<evidence type="ECO:0000313" key="11">
    <source>
        <dbReference type="Proteomes" id="UP001244011"/>
    </source>
</evidence>
<comment type="caution">
    <text evidence="10">The sequence shown here is derived from an EMBL/GenBank/DDBJ whole genome shotgun (WGS) entry which is preliminary data.</text>
</comment>
<dbReference type="RefSeq" id="XP_060282128.1">
    <property type="nucleotide sequence ID" value="XM_060421979.1"/>
</dbReference>
<feature type="compositionally biased region" description="Low complexity" evidence="9">
    <location>
        <begin position="112"/>
        <end position="128"/>
    </location>
</feature>
<organism evidence="10 11">
    <name type="scientific">Phialemonium atrogriseum</name>
    <dbReference type="NCBI Taxonomy" id="1093897"/>
    <lineage>
        <taxon>Eukaryota</taxon>
        <taxon>Fungi</taxon>
        <taxon>Dikarya</taxon>
        <taxon>Ascomycota</taxon>
        <taxon>Pezizomycotina</taxon>
        <taxon>Sordariomycetes</taxon>
        <taxon>Sordariomycetidae</taxon>
        <taxon>Cephalothecales</taxon>
        <taxon>Cephalothecaceae</taxon>
        <taxon>Phialemonium</taxon>
    </lineage>
</organism>
<feature type="compositionally biased region" description="Low complexity" evidence="9">
    <location>
        <begin position="440"/>
        <end position="452"/>
    </location>
</feature>
<feature type="compositionally biased region" description="Basic and acidic residues" evidence="9">
    <location>
        <begin position="553"/>
        <end position="568"/>
    </location>
</feature>
<dbReference type="AlphaFoldDB" id="A0AAJ0FM97"/>
<keyword evidence="5" id="KW-0678">Repressor</keyword>
<feature type="region of interest" description="Disordered" evidence="9">
    <location>
        <begin position="1"/>
        <end position="165"/>
    </location>
</feature>
<dbReference type="GeneID" id="85305166"/>
<evidence type="ECO:0000256" key="5">
    <source>
        <dbReference type="ARBA" id="ARBA00022491"/>
    </source>
</evidence>
<evidence type="ECO:0000256" key="2">
    <source>
        <dbReference type="ARBA" id="ARBA00004496"/>
    </source>
</evidence>
<dbReference type="GO" id="GO:0000082">
    <property type="term" value="P:G1/S transition of mitotic cell cycle"/>
    <property type="evidence" value="ECO:0007669"/>
    <property type="project" value="InterPro"/>
</dbReference>
<sequence>MDVDASSVPARLDQGRVGDENATTFPLSAPDRPSDDASRTQLDKDAAPSKAGEGPRLYSNDDAVSPRAHRPTPSFSLRDPASTIVANPPRTTGYSALLPSESGDHASPHDAQSSQKHQQPPPHSSNSQGTTSTSHESDRIFTPPFSEGGLSNGHGDGQDSSQESQLLQLSQLVAAQEKMPVSDAHMSALSRKRMADGAVKHSRERSSASPVFTGGHSRNTSTVSVASTAGSRIGELSAELKTRLSYALVKVNHGWQSHSIDQVENLASQAASPTSSNSTIHLRLGSSASPQLSNSSQQGNNFAPATGTSHHLGSRGADSAWRESPQIRTHDPPASPQKPILTLAPPVSIQPSRHLQNPRRNSNARHAPTLMPGSHLASPNTAPHTPGQPSPYLASHQRTPIVDPILFSPHQTPHQAVREQDAMEALLFMSSPGNSANLKHSFPPSSSHPAPSRTGSQRTALPGSQPRKSLPSGRPSQQQQSQSQPIPKRVGFERSPGNAGGDMDVDDVHARHTPRRKVGGGGGHGGEQLGPRLKHFPLSAGLTAPSSSRPRPRLADEDIDRMLDRAAAADDSSDSEGEIQIPRREGAHVVGA</sequence>
<feature type="compositionally biased region" description="Polar residues" evidence="9">
    <location>
        <begin position="349"/>
        <end position="361"/>
    </location>
</feature>
<evidence type="ECO:0000256" key="8">
    <source>
        <dbReference type="ARBA" id="ARBA00023242"/>
    </source>
</evidence>
<evidence type="ECO:0000256" key="9">
    <source>
        <dbReference type="SAM" id="MobiDB-lite"/>
    </source>
</evidence>
<accession>A0AAJ0FM97</accession>
<feature type="region of interest" description="Disordered" evidence="9">
    <location>
        <begin position="271"/>
        <end position="395"/>
    </location>
</feature>
<evidence type="ECO:0000256" key="7">
    <source>
        <dbReference type="ARBA" id="ARBA00023163"/>
    </source>
</evidence>
<dbReference type="Pfam" id="PF08528">
    <property type="entry name" value="Whi5"/>
    <property type="match status" value="1"/>
</dbReference>
<feature type="compositionally biased region" description="Low complexity" evidence="9">
    <location>
        <begin position="286"/>
        <end position="298"/>
    </location>
</feature>
<dbReference type="EMBL" id="MU839013">
    <property type="protein sequence ID" value="KAK1765915.1"/>
    <property type="molecule type" value="Genomic_DNA"/>
</dbReference>
<feature type="compositionally biased region" description="Basic and acidic residues" evidence="9">
    <location>
        <begin position="581"/>
        <end position="592"/>
    </location>
</feature>